<dbReference type="InterPro" id="IPR017969">
    <property type="entry name" value="Heavy-metal-associated_CS"/>
</dbReference>
<dbReference type="InterPro" id="IPR036163">
    <property type="entry name" value="HMA_dom_sf"/>
</dbReference>
<dbReference type="PROSITE" id="PS01047">
    <property type="entry name" value="HMA_1"/>
    <property type="match status" value="1"/>
</dbReference>
<dbReference type="InterPro" id="IPR000428">
    <property type="entry name" value="Cu-bd"/>
</dbReference>
<dbReference type="CDD" id="cd00371">
    <property type="entry name" value="HMA"/>
    <property type="match status" value="1"/>
</dbReference>
<dbReference type="EMBL" id="QVEV01000009">
    <property type="protein sequence ID" value="RGC16243.1"/>
    <property type="molecule type" value="Genomic_DNA"/>
</dbReference>
<dbReference type="OrthoDB" id="9813965at2"/>
<comment type="caution">
    <text evidence="4">The sequence shown here is derived from an EMBL/GenBank/DDBJ whole genome shotgun (WGS) entry which is preliminary data.</text>
</comment>
<organism evidence="4 5">
    <name type="scientific">Clostridium innocuum</name>
    <dbReference type="NCBI Taxonomy" id="1522"/>
    <lineage>
        <taxon>Bacteria</taxon>
        <taxon>Bacillati</taxon>
        <taxon>Bacillota</taxon>
        <taxon>Clostridia</taxon>
        <taxon>Eubacteriales</taxon>
        <taxon>Clostridiaceae</taxon>
        <taxon>Clostridium</taxon>
    </lineage>
</organism>
<keyword evidence="2" id="KW-0186">Copper</keyword>
<dbReference type="Gene3D" id="3.30.70.100">
    <property type="match status" value="1"/>
</dbReference>
<dbReference type="InterPro" id="IPR006121">
    <property type="entry name" value="HMA_dom"/>
</dbReference>
<evidence type="ECO:0000256" key="2">
    <source>
        <dbReference type="ARBA" id="ARBA00023008"/>
    </source>
</evidence>
<protein>
    <submittedName>
        <fullName evidence="4">Copper chaperone</fullName>
    </submittedName>
</protein>
<dbReference type="PROSITE" id="PS50846">
    <property type="entry name" value="HMA_2"/>
    <property type="match status" value="1"/>
</dbReference>
<dbReference type="NCBIfam" id="TIGR00003">
    <property type="entry name" value="copper ion binding protein"/>
    <property type="match status" value="1"/>
</dbReference>
<dbReference type="GO" id="GO:0005507">
    <property type="term" value="F:copper ion binding"/>
    <property type="evidence" value="ECO:0007669"/>
    <property type="project" value="InterPro"/>
</dbReference>
<dbReference type="SUPFAM" id="SSF55008">
    <property type="entry name" value="HMA, heavy metal-associated domain"/>
    <property type="match status" value="1"/>
</dbReference>
<proteinExistence type="predicted"/>
<evidence type="ECO:0000259" key="3">
    <source>
        <dbReference type="PROSITE" id="PS50846"/>
    </source>
</evidence>
<reference evidence="4 5" key="1">
    <citation type="submission" date="2018-08" db="EMBL/GenBank/DDBJ databases">
        <title>A genome reference for cultivated species of the human gut microbiota.</title>
        <authorList>
            <person name="Zou Y."/>
            <person name="Xue W."/>
            <person name="Luo G."/>
        </authorList>
    </citation>
    <scope>NUCLEOTIDE SEQUENCE [LARGE SCALE GENOMIC DNA]</scope>
    <source>
        <strain evidence="4 5">OF01-2LB</strain>
    </source>
</reference>
<dbReference type="Pfam" id="PF00403">
    <property type="entry name" value="HMA"/>
    <property type="match status" value="1"/>
</dbReference>
<evidence type="ECO:0000256" key="1">
    <source>
        <dbReference type="ARBA" id="ARBA00022723"/>
    </source>
</evidence>
<evidence type="ECO:0000313" key="5">
    <source>
        <dbReference type="Proteomes" id="UP000260025"/>
    </source>
</evidence>
<dbReference type="AlphaFoldDB" id="A0A3E2VXW3"/>
<feature type="domain" description="HMA" evidence="3">
    <location>
        <begin position="15"/>
        <end position="81"/>
    </location>
</feature>
<accession>A0A3E2VXW3</accession>
<name>A0A3E2VXW3_CLOIN</name>
<dbReference type="InterPro" id="IPR006122">
    <property type="entry name" value="HMA_Cu_ion-bd"/>
</dbReference>
<keyword evidence="1" id="KW-0479">Metal-binding</keyword>
<sequence length="82" mass="9093">MEVCYDNSKDRSEIMKKVFQVEGMMCQHCEQRVNKTLQGIEGVIACAASAEKGIVDVEYDEQRTSDAAILQAITDTGYDVKG</sequence>
<dbReference type="Proteomes" id="UP000260025">
    <property type="component" value="Unassembled WGS sequence"/>
</dbReference>
<evidence type="ECO:0000313" key="4">
    <source>
        <dbReference type="EMBL" id="RGC16243.1"/>
    </source>
</evidence>
<gene>
    <name evidence="4" type="ORF">DXA38_07915</name>
</gene>
<dbReference type="PRINTS" id="PR00944">
    <property type="entry name" value="CUEXPORT"/>
</dbReference>
<dbReference type="GO" id="GO:0006825">
    <property type="term" value="P:copper ion transport"/>
    <property type="evidence" value="ECO:0007669"/>
    <property type="project" value="InterPro"/>
</dbReference>